<keyword evidence="1" id="KW-0472">Membrane</keyword>
<keyword evidence="1" id="KW-0812">Transmembrane</keyword>
<reference evidence="2 3" key="1">
    <citation type="journal article" date="2011" name="Front. Microbiol.">
        <title>Genomic signatures of strain selection and enhancement in Bacillus atrophaeus var. globigii, a historical biowarfare simulant.</title>
        <authorList>
            <person name="Gibbons H.S."/>
            <person name="Broomall S.M."/>
            <person name="McNew L.A."/>
            <person name="Daligault H."/>
            <person name="Chapman C."/>
            <person name="Bruce D."/>
            <person name="Karavis M."/>
            <person name="Krepps M."/>
            <person name="McGregor P.A."/>
            <person name="Hong C."/>
            <person name="Park K.H."/>
            <person name="Akmal A."/>
            <person name="Feldman A."/>
            <person name="Lin J.S."/>
            <person name="Chang W.E."/>
            <person name="Higgs B.W."/>
            <person name="Demirev P."/>
            <person name="Lindquist J."/>
            <person name="Liem A."/>
            <person name="Fochler E."/>
            <person name="Read T.D."/>
            <person name="Tapia R."/>
            <person name="Johnson S."/>
            <person name="Bishop-Lilly K.A."/>
            <person name="Detter C."/>
            <person name="Han C."/>
            <person name="Sozhamannan S."/>
            <person name="Rosenzweig C.N."/>
            <person name="Skowronski E.W."/>
        </authorList>
    </citation>
    <scope>NUCLEOTIDE SEQUENCE [LARGE SCALE GENOMIC DNA]</scope>
    <source>
        <strain evidence="2 3">PIT1</strain>
    </source>
</reference>
<comment type="caution">
    <text evidence="2">The sequence shown here is derived from an EMBL/GenBank/DDBJ whole genome shotgun (WGS) entry which is preliminary data.</text>
</comment>
<evidence type="ECO:0000256" key="1">
    <source>
        <dbReference type="SAM" id="Phobius"/>
    </source>
</evidence>
<dbReference type="OrthoDB" id="6237953at2"/>
<gene>
    <name evidence="2" type="ORF">CWI83_10465</name>
</gene>
<proteinExistence type="predicted"/>
<name>A0A432ZC67_9GAMM</name>
<keyword evidence="3" id="KW-1185">Reference proteome</keyword>
<dbReference type="RefSeq" id="WP_126828762.1">
    <property type="nucleotide sequence ID" value="NZ_PIQG01000006.1"/>
</dbReference>
<protein>
    <recommendedName>
        <fullName evidence="4">Smp protein</fullName>
    </recommendedName>
</protein>
<evidence type="ECO:0008006" key="4">
    <source>
        <dbReference type="Google" id="ProtNLM"/>
    </source>
</evidence>
<organism evidence="2 3">
    <name type="scientific">Pseudidiomarina taiwanensis</name>
    <dbReference type="NCBI Taxonomy" id="337250"/>
    <lineage>
        <taxon>Bacteria</taxon>
        <taxon>Pseudomonadati</taxon>
        <taxon>Pseudomonadota</taxon>
        <taxon>Gammaproteobacteria</taxon>
        <taxon>Alteromonadales</taxon>
        <taxon>Idiomarinaceae</taxon>
        <taxon>Pseudidiomarina</taxon>
    </lineage>
</organism>
<dbReference type="AlphaFoldDB" id="A0A432ZC67"/>
<evidence type="ECO:0000313" key="3">
    <source>
        <dbReference type="Proteomes" id="UP000288279"/>
    </source>
</evidence>
<evidence type="ECO:0000313" key="2">
    <source>
        <dbReference type="EMBL" id="RUO75545.1"/>
    </source>
</evidence>
<feature type="transmembrane region" description="Helical" evidence="1">
    <location>
        <begin position="120"/>
        <end position="140"/>
    </location>
</feature>
<dbReference type="Proteomes" id="UP000288279">
    <property type="component" value="Unassembled WGS sequence"/>
</dbReference>
<sequence>MQEISLRDFQQHSEELVQLGIKQSAFASQIAISRNDGELLEAIARQLAGDPMIASVHIYDRYGMPLTSTEPTASEPAEQTQLILVEPIMAEEQTLGYVEARVVRQNLLKAPQKTYQFLTYYGQFLLFFAVLAGIFATTTFNRLRYRNKV</sequence>
<accession>A0A432ZC67</accession>
<dbReference type="EMBL" id="PIQG01000006">
    <property type="protein sequence ID" value="RUO75545.1"/>
    <property type="molecule type" value="Genomic_DNA"/>
</dbReference>
<keyword evidence="1" id="KW-1133">Transmembrane helix</keyword>